<reference evidence="2" key="1">
    <citation type="submission" date="2018-03" db="EMBL/GenBank/DDBJ databases">
        <authorList>
            <person name="Blom J."/>
        </authorList>
    </citation>
    <scope>NUCLEOTIDE SEQUENCE [LARGE SCALE GENOMIC DNA]</scope>
    <source>
        <strain evidence="2">KPC-SM-21</strain>
    </source>
</reference>
<protein>
    <submittedName>
        <fullName evidence="1">Uncharacterized protein</fullName>
    </submittedName>
</protein>
<name>A0A2U3N4D4_9GAMM</name>
<organism evidence="1 2">
    <name type="scientific">Acinetobacter stercoris</name>
    <dbReference type="NCBI Taxonomy" id="2126983"/>
    <lineage>
        <taxon>Bacteria</taxon>
        <taxon>Pseudomonadati</taxon>
        <taxon>Pseudomonadota</taxon>
        <taxon>Gammaproteobacteria</taxon>
        <taxon>Moraxellales</taxon>
        <taxon>Moraxellaceae</taxon>
        <taxon>Acinetobacter</taxon>
    </lineage>
</organism>
<dbReference type="EMBL" id="OOGT01000336">
    <property type="protein sequence ID" value="SPL72538.1"/>
    <property type="molecule type" value="Genomic_DNA"/>
</dbReference>
<proteinExistence type="predicted"/>
<keyword evidence="2" id="KW-1185">Reference proteome</keyword>
<dbReference type="Proteomes" id="UP000245974">
    <property type="component" value="Unassembled WGS sequence"/>
</dbReference>
<evidence type="ECO:0000313" key="2">
    <source>
        <dbReference type="Proteomes" id="UP000245974"/>
    </source>
</evidence>
<accession>A0A2U3N4D4</accession>
<evidence type="ECO:0000313" key="1">
    <source>
        <dbReference type="EMBL" id="SPL72538.1"/>
    </source>
</evidence>
<dbReference type="AlphaFoldDB" id="A0A2U3N4D4"/>
<gene>
    <name evidence="1" type="ORF">KPC_3716</name>
</gene>
<sequence>MIYNLYTDVVPVKSSVNMHLLYNDKSVSAFRLRKSYKIDYIKDTFSKSEVNTFIYDMKSNKVVLINVIDSFGDKGDEKVDLLQGDQLIYNDKGKKYIYLADIRKKDNKISKIEVVIDSKFKCISATFGCDNISIAPAEFIGKNK</sequence>
<dbReference type="InParanoid" id="A0A2U3N4D4"/>